<dbReference type="Proteomes" id="UP001558713">
    <property type="component" value="Unassembled WGS sequence"/>
</dbReference>
<proteinExistence type="predicted"/>
<dbReference type="PANTHER" id="PTHR33067">
    <property type="entry name" value="RNA-DIRECTED DNA POLYMERASE-RELATED"/>
    <property type="match status" value="1"/>
</dbReference>
<accession>A0ABD0ZIB2</accession>
<organism evidence="1 2">
    <name type="scientific">Cardamine amara subsp. amara</name>
    <dbReference type="NCBI Taxonomy" id="228776"/>
    <lineage>
        <taxon>Eukaryota</taxon>
        <taxon>Viridiplantae</taxon>
        <taxon>Streptophyta</taxon>
        <taxon>Embryophyta</taxon>
        <taxon>Tracheophyta</taxon>
        <taxon>Spermatophyta</taxon>
        <taxon>Magnoliopsida</taxon>
        <taxon>eudicotyledons</taxon>
        <taxon>Gunneridae</taxon>
        <taxon>Pentapetalae</taxon>
        <taxon>rosids</taxon>
        <taxon>malvids</taxon>
        <taxon>Brassicales</taxon>
        <taxon>Brassicaceae</taxon>
        <taxon>Cardamineae</taxon>
        <taxon>Cardamine</taxon>
    </lineage>
</organism>
<name>A0ABD0ZIB2_CARAN</name>
<protein>
    <submittedName>
        <fullName evidence="1">Uncharacterized protein</fullName>
    </submittedName>
</protein>
<dbReference type="Gene3D" id="2.40.70.10">
    <property type="entry name" value="Acid Proteases"/>
    <property type="match status" value="1"/>
</dbReference>
<dbReference type="CDD" id="cd00303">
    <property type="entry name" value="retropepsin_like"/>
    <property type="match status" value="1"/>
</dbReference>
<dbReference type="InterPro" id="IPR021109">
    <property type="entry name" value="Peptidase_aspartic_dom_sf"/>
</dbReference>
<gene>
    <name evidence="1" type="ORF">V5N11_010330</name>
</gene>
<evidence type="ECO:0000313" key="2">
    <source>
        <dbReference type="Proteomes" id="UP001558713"/>
    </source>
</evidence>
<sequence length="177" mass="19820">MSISFADASIKPSQGFIEDLHIQIRNCLISINFEVVEMSNGSYIHVILGRPFLATAGALVDLPNTRITFSNIDKNIFYNAIPDNDDDDGGFCVPKNVVTKKMNVMPKAALCNKNEVNEVLDGHTHSYARERKKVNKRDKPKNESVMNGYHITLTPHRYVGDTIEFKLTCKGTSKAFL</sequence>
<dbReference type="EMBL" id="JBANAX010000752">
    <property type="protein sequence ID" value="KAL1194418.1"/>
    <property type="molecule type" value="Genomic_DNA"/>
</dbReference>
<keyword evidence="2" id="KW-1185">Reference proteome</keyword>
<dbReference type="PANTHER" id="PTHR33067:SF31">
    <property type="entry name" value="RNA-DIRECTED DNA POLYMERASE"/>
    <property type="match status" value="1"/>
</dbReference>
<comment type="caution">
    <text evidence="1">The sequence shown here is derived from an EMBL/GenBank/DDBJ whole genome shotgun (WGS) entry which is preliminary data.</text>
</comment>
<dbReference type="AlphaFoldDB" id="A0ABD0ZIB2"/>
<evidence type="ECO:0000313" key="1">
    <source>
        <dbReference type="EMBL" id="KAL1194418.1"/>
    </source>
</evidence>
<reference evidence="1 2" key="1">
    <citation type="submission" date="2024-04" db="EMBL/GenBank/DDBJ databases">
        <title>Genome assembly C_amara_ONT_v2.</title>
        <authorList>
            <person name="Yant L."/>
            <person name="Moore C."/>
            <person name="Slenker M."/>
        </authorList>
    </citation>
    <scope>NUCLEOTIDE SEQUENCE [LARGE SCALE GENOMIC DNA]</scope>
    <source>
        <tissue evidence="1">Leaf</tissue>
    </source>
</reference>